<keyword evidence="3" id="KW-0274">FAD</keyword>
<dbReference type="SUPFAM" id="SSF51905">
    <property type="entry name" value="FAD/NAD(P)-binding domain"/>
    <property type="match status" value="1"/>
</dbReference>
<keyword evidence="4" id="KW-0560">Oxidoreductase</keyword>
<reference evidence="7 8" key="1">
    <citation type="submission" date="2023-04" db="EMBL/GenBank/DDBJ databases">
        <title>Colletotrichum tabacum stain YC1 causing leaf anthracnose on Nicotiana tabacum(L.) cv.</title>
        <authorList>
            <person name="Ji Z."/>
            <person name="Wang M."/>
            <person name="Zhang J."/>
            <person name="Wang N."/>
            <person name="Zhou Z."/>
        </authorList>
    </citation>
    <scope>NUCLEOTIDE SEQUENCE [LARGE SCALE GENOMIC DNA]</scope>
    <source>
        <strain evidence="7 8">YC1</strain>
    </source>
</reference>
<dbReference type="Pfam" id="PF01494">
    <property type="entry name" value="FAD_binding_3"/>
    <property type="match status" value="1"/>
</dbReference>
<dbReference type="Proteomes" id="UP001327957">
    <property type="component" value="Unassembled WGS sequence"/>
</dbReference>
<name>A0AAV9SSZ2_9PEZI</name>
<dbReference type="SUPFAM" id="SSF54373">
    <property type="entry name" value="FAD-linked reductases, C-terminal domain"/>
    <property type="match status" value="1"/>
</dbReference>
<gene>
    <name evidence="7" type="ORF">QIS74_13587</name>
</gene>
<dbReference type="InterPro" id="IPR036188">
    <property type="entry name" value="FAD/NAD-bd_sf"/>
</dbReference>
<dbReference type="Gene3D" id="2.40.400.10">
    <property type="entry name" value="Acetoacetate decarboxylase-like"/>
    <property type="match status" value="1"/>
</dbReference>
<keyword evidence="8" id="KW-1185">Reference proteome</keyword>
<dbReference type="SUPFAM" id="SSF160104">
    <property type="entry name" value="Acetoacetate decarboxylase-like"/>
    <property type="match status" value="1"/>
</dbReference>
<evidence type="ECO:0000256" key="1">
    <source>
        <dbReference type="ARBA" id="ARBA00007992"/>
    </source>
</evidence>
<evidence type="ECO:0000313" key="7">
    <source>
        <dbReference type="EMBL" id="KAK6206416.1"/>
    </source>
</evidence>
<protein>
    <submittedName>
        <fullName evidence="7">FAD binding domain-containing protein</fullName>
    </submittedName>
</protein>
<dbReference type="Gene3D" id="3.50.50.60">
    <property type="entry name" value="FAD/NAD(P)-binding domain"/>
    <property type="match status" value="1"/>
</dbReference>
<evidence type="ECO:0000256" key="5">
    <source>
        <dbReference type="ARBA" id="ARBA00023033"/>
    </source>
</evidence>
<evidence type="ECO:0000256" key="3">
    <source>
        <dbReference type="ARBA" id="ARBA00022827"/>
    </source>
</evidence>
<dbReference type="InterPro" id="IPR002938">
    <property type="entry name" value="FAD-bd"/>
</dbReference>
<dbReference type="PANTHER" id="PTHR13789">
    <property type="entry name" value="MONOOXYGENASE"/>
    <property type="match status" value="1"/>
</dbReference>
<dbReference type="GO" id="GO:0071949">
    <property type="term" value="F:FAD binding"/>
    <property type="evidence" value="ECO:0007669"/>
    <property type="project" value="InterPro"/>
</dbReference>
<evidence type="ECO:0000256" key="2">
    <source>
        <dbReference type="ARBA" id="ARBA00022630"/>
    </source>
</evidence>
<evidence type="ECO:0000256" key="4">
    <source>
        <dbReference type="ARBA" id="ARBA00023002"/>
    </source>
</evidence>
<proteinExistence type="inferred from homology"/>
<dbReference type="EMBL" id="JASAOK010000055">
    <property type="protein sequence ID" value="KAK6206416.1"/>
    <property type="molecule type" value="Genomic_DNA"/>
</dbReference>
<keyword evidence="2" id="KW-0285">Flavoprotein</keyword>
<organism evidence="7 8">
    <name type="scientific">Colletotrichum tabaci</name>
    <dbReference type="NCBI Taxonomy" id="1209068"/>
    <lineage>
        <taxon>Eukaryota</taxon>
        <taxon>Fungi</taxon>
        <taxon>Dikarya</taxon>
        <taxon>Ascomycota</taxon>
        <taxon>Pezizomycotina</taxon>
        <taxon>Sordariomycetes</taxon>
        <taxon>Hypocreomycetidae</taxon>
        <taxon>Glomerellales</taxon>
        <taxon>Glomerellaceae</taxon>
        <taxon>Colletotrichum</taxon>
        <taxon>Colletotrichum destructivum species complex</taxon>
    </lineage>
</organism>
<evidence type="ECO:0000259" key="6">
    <source>
        <dbReference type="Pfam" id="PF01494"/>
    </source>
</evidence>
<sequence>MRSATDGLEVLADDYPRPLRVAVVGAGIGGLAAAIGLRRNGHLVDLYEQSCFDAEIGAAVHLMPNGLSILRRWGLDTADFDTNPMSRAVEHDQYGRVEKDIDLSKANMRWTDPWLLAQRAKFHKALKTKAVADGATLHTSAKVESVDLANGTISLADGQVVAANVILGADGVYSVTRGLITNAKPFSSGKSAFRFMIPRKLALADPTTRPLAEIYDGLLAWAGKTRRIIMYSCSNNEMLNFVYTDELFSHDELDHSARMFRKWKQDQSPADFRLMPVGVGQFSGLRRDTGGRGRAASHFKRVVVKFKTSKPFLERLFPSQRFKFRRADTLCTASLVITSLENVPWLGGESYVTLALQVHGVQYSKKDGGLVNGSFMPIHLVSRSEAVTSSREEMGLPSVPCDLDMYQLDDSCQISASWGGAKFADISLGSLRAGDAATERGPIGTVADYGVMVYRYVPAVGRPGVADCEYACVIPHAGESKAEAIESVASSSNAKLAFKALDWAQLPTLNHIASALSEMPVFDLVSAKVVEGTNVSEYLSCRRID</sequence>
<comment type="caution">
    <text evidence="7">The sequence shown here is derived from an EMBL/GenBank/DDBJ whole genome shotgun (WGS) entry which is preliminary data.</text>
</comment>
<comment type="similarity">
    <text evidence="1">Belongs to the paxM FAD-dependent monooxygenase family.</text>
</comment>
<keyword evidence="5" id="KW-0503">Monooxygenase</keyword>
<evidence type="ECO:0000313" key="8">
    <source>
        <dbReference type="Proteomes" id="UP001327957"/>
    </source>
</evidence>
<dbReference type="PANTHER" id="PTHR13789:SF261">
    <property type="entry name" value="HYDROXYLASE, PUTATIVE (AFU_ORTHOLOGUE AFUA_7G00590)-RELATED"/>
    <property type="match status" value="1"/>
</dbReference>
<dbReference type="AlphaFoldDB" id="A0AAV9SSZ2"/>
<dbReference type="PRINTS" id="PR00420">
    <property type="entry name" value="RNGMNOXGNASE"/>
</dbReference>
<dbReference type="GO" id="GO:0004497">
    <property type="term" value="F:monooxygenase activity"/>
    <property type="evidence" value="ECO:0007669"/>
    <property type="project" value="UniProtKB-KW"/>
</dbReference>
<dbReference type="InterPro" id="IPR050493">
    <property type="entry name" value="FAD-dep_Monooxygenase_BioMet"/>
</dbReference>
<accession>A0AAV9SSZ2</accession>
<dbReference type="InterPro" id="IPR023375">
    <property type="entry name" value="ADC_dom_sf"/>
</dbReference>
<feature type="domain" description="FAD-binding" evidence="6">
    <location>
        <begin position="20"/>
        <end position="180"/>
    </location>
</feature>